<proteinExistence type="inferred from homology"/>
<dbReference type="InterPro" id="IPR018392">
    <property type="entry name" value="LysM"/>
</dbReference>
<accession>A0ABP9VIW9</accession>
<keyword evidence="3 7" id="KW-0732">Signal</keyword>
<dbReference type="InterPro" id="IPR036779">
    <property type="entry name" value="LysM_dom_sf"/>
</dbReference>
<evidence type="ECO:0000256" key="3">
    <source>
        <dbReference type="ARBA" id="ARBA00022729"/>
    </source>
</evidence>
<evidence type="ECO:0000256" key="5">
    <source>
        <dbReference type="ARBA" id="ARBA00022801"/>
    </source>
</evidence>
<feature type="domain" description="LysM" evidence="8">
    <location>
        <begin position="87"/>
        <end position="131"/>
    </location>
</feature>
<keyword evidence="4" id="KW-0677">Repeat</keyword>
<sequence length="318" mass="33103">MTHTFSPFSLPALLTAALLLSGAALGQAGAQGMAPNLAADTVTVQQGDTAYSLARRAGLSVEAFLALNNLSSPDLKVGQVLMVSSMPPHTVQAGETLYGLAKKYGVTVDAIKAANTLPEDAVIAVGQMLKIPAPSAAPQTVQVVAASVQTVPNTAPVVQVTAAQVTVSPVGQPAAVNVETSDTMPLLSGNWRDNAMSMIGTPYVYGGTSRRGLDCSGFVLQVFTPLGVKLPRVSADQARSGIPVAVNNLQPGDLLFFDTVGGGKVTHVGIYLGNDSFINANSYRGQVAIDRLLSDKYWAPRYLSARRVLPDTVAMSRP</sequence>
<dbReference type="CDD" id="cd00118">
    <property type="entry name" value="LysM"/>
    <property type="match status" value="2"/>
</dbReference>
<dbReference type="Gene3D" id="3.10.350.10">
    <property type="entry name" value="LysM domain"/>
    <property type="match status" value="2"/>
</dbReference>
<dbReference type="SMART" id="SM00257">
    <property type="entry name" value="LysM"/>
    <property type="match status" value="2"/>
</dbReference>
<evidence type="ECO:0000256" key="7">
    <source>
        <dbReference type="SAM" id="SignalP"/>
    </source>
</evidence>
<evidence type="ECO:0000256" key="1">
    <source>
        <dbReference type="ARBA" id="ARBA00007074"/>
    </source>
</evidence>
<protein>
    <submittedName>
        <fullName evidence="10">Peptidoglycan endopeptidase LytE</fullName>
    </submittedName>
</protein>
<dbReference type="InterPro" id="IPR052062">
    <property type="entry name" value="Murein_DD/LD_carboxypeptidase"/>
</dbReference>
<dbReference type="Proteomes" id="UP001458946">
    <property type="component" value="Unassembled WGS sequence"/>
</dbReference>
<evidence type="ECO:0000256" key="6">
    <source>
        <dbReference type="ARBA" id="ARBA00022807"/>
    </source>
</evidence>
<evidence type="ECO:0000313" key="11">
    <source>
        <dbReference type="Proteomes" id="UP001458946"/>
    </source>
</evidence>
<feature type="signal peptide" evidence="7">
    <location>
        <begin position="1"/>
        <end position="30"/>
    </location>
</feature>
<comment type="similarity">
    <text evidence="1">Belongs to the peptidase C40 family.</text>
</comment>
<feature type="domain" description="NlpC/P60" evidence="9">
    <location>
        <begin position="185"/>
        <end position="309"/>
    </location>
</feature>
<dbReference type="PANTHER" id="PTHR47360:SF1">
    <property type="entry name" value="ENDOPEPTIDASE NLPC-RELATED"/>
    <property type="match status" value="1"/>
</dbReference>
<dbReference type="SUPFAM" id="SSF54106">
    <property type="entry name" value="LysM domain"/>
    <property type="match status" value="2"/>
</dbReference>
<evidence type="ECO:0000259" key="9">
    <source>
        <dbReference type="PROSITE" id="PS51935"/>
    </source>
</evidence>
<feature type="chain" id="PRO_5047167492" evidence="7">
    <location>
        <begin position="31"/>
        <end position="318"/>
    </location>
</feature>
<comment type="caution">
    <text evidence="10">The sequence shown here is derived from an EMBL/GenBank/DDBJ whole genome shotgun (WGS) entry which is preliminary data.</text>
</comment>
<dbReference type="SUPFAM" id="SSF54001">
    <property type="entry name" value="Cysteine proteinases"/>
    <property type="match status" value="1"/>
</dbReference>
<dbReference type="PROSITE" id="PS51935">
    <property type="entry name" value="NLPC_P60"/>
    <property type="match status" value="1"/>
</dbReference>
<dbReference type="Pfam" id="PF01476">
    <property type="entry name" value="LysM"/>
    <property type="match status" value="2"/>
</dbReference>
<gene>
    <name evidence="10" type="primary">lytE</name>
    <name evidence="10" type="ORF">Dxin01_03075</name>
</gene>
<evidence type="ECO:0000259" key="8">
    <source>
        <dbReference type="PROSITE" id="PS51782"/>
    </source>
</evidence>
<organism evidence="10 11">
    <name type="scientific">Deinococcus xinjiangensis</name>
    <dbReference type="NCBI Taxonomy" id="457454"/>
    <lineage>
        <taxon>Bacteria</taxon>
        <taxon>Thermotogati</taxon>
        <taxon>Deinococcota</taxon>
        <taxon>Deinococci</taxon>
        <taxon>Deinococcales</taxon>
        <taxon>Deinococcaceae</taxon>
        <taxon>Deinococcus</taxon>
    </lineage>
</organism>
<dbReference type="Pfam" id="PF00877">
    <property type="entry name" value="NLPC_P60"/>
    <property type="match status" value="1"/>
</dbReference>
<evidence type="ECO:0000313" key="10">
    <source>
        <dbReference type="EMBL" id="GAA5503318.1"/>
    </source>
</evidence>
<dbReference type="Gene3D" id="3.90.1720.10">
    <property type="entry name" value="endopeptidase domain like (from Nostoc punctiforme)"/>
    <property type="match status" value="1"/>
</dbReference>
<keyword evidence="5" id="KW-0378">Hydrolase</keyword>
<feature type="domain" description="LysM" evidence="8">
    <location>
        <begin position="40"/>
        <end position="83"/>
    </location>
</feature>
<keyword evidence="6" id="KW-0788">Thiol protease</keyword>
<keyword evidence="11" id="KW-1185">Reference proteome</keyword>
<reference evidence="10 11" key="1">
    <citation type="submission" date="2024-02" db="EMBL/GenBank/DDBJ databases">
        <title>Deinococcus xinjiangensis NBRC 107630.</title>
        <authorList>
            <person name="Ichikawa N."/>
            <person name="Katano-Makiyama Y."/>
            <person name="Hidaka K."/>
        </authorList>
    </citation>
    <scope>NUCLEOTIDE SEQUENCE [LARGE SCALE GENOMIC DNA]</scope>
    <source>
        <strain evidence="10 11">NBRC 107630</strain>
    </source>
</reference>
<dbReference type="EMBL" id="BAABRN010000045">
    <property type="protein sequence ID" value="GAA5503318.1"/>
    <property type="molecule type" value="Genomic_DNA"/>
</dbReference>
<evidence type="ECO:0000256" key="4">
    <source>
        <dbReference type="ARBA" id="ARBA00022737"/>
    </source>
</evidence>
<dbReference type="InterPro" id="IPR038765">
    <property type="entry name" value="Papain-like_cys_pep_sf"/>
</dbReference>
<keyword evidence="2" id="KW-0645">Protease</keyword>
<name>A0ABP9VIW9_9DEIO</name>
<dbReference type="PANTHER" id="PTHR47360">
    <property type="entry name" value="MUREIN DD-ENDOPEPTIDASE MEPS/MUREIN LD-CARBOXYPEPTIDASE"/>
    <property type="match status" value="1"/>
</dbReference>
<dbReference type="InterPro" id="IPR000064">
    <property type="entry name" value="NLP_P60_dom"/>
</dbReference>
<dbReference type="PROSITE" id="PS51782">
    <property type="entry name" value="LYSM"/>
    <property type="match status" value="2"/>
</dbReference>
<evidence type="ECO:0000256" key="2">
    <source>
        <dbReference type="ARBA" id="ARBA00022670"/>
    </source>
</evidence>